<evidence type="ECO:0000313" key="11">
    <source>
        <dbReference type="Proteomes" id="UP000222056"/>
    </source>
</evidence>
<dbReference type="FunFam" id="3.40.1160.10:FF:000018">
    <property type="entry name" value="Glutamate 5-kinase"/>
    <property type="match status" value="1"/>
</dbReference>
<dbReference type="PRINTS" id="PR00474">
    <property type="entry name" value="GLU5KINASE"/>
</dbReference>
<evidence type="ECO:0000256" key="1">
    <source>
        <dbReference type="ARBA" id="ARBA00022490"/>
    </source>
</evidence>
<dbReference type="PIRSF" id="PIRSF000729">
    <property type="entry name" value="GK"/>
    <property type="match status" value="1"/>
</dbReference>
<dbReference type="CDD" id="cd21157">
    <property type="entry name" value="PUA_G5K"/>
    <property type="match status" value="1"/>
</dbReference>
<dbReference type="InterPro" id="IPR001057">
    <property type="entry name" value="Glu/AcGlu_kinase"/>
</dbReference>
<protein>
    <recommendedName>
        <fullName evidence="8">Glutamate 5-kinase</fullName>
        <ecNumber evidence="8">2.7.2.11</ecNumber>
    </recommendedName>
    <alternativeName>
        <fullName evidence="8">Gamma-glutamyl kinase</fullName>
        <shortName evidence="8">GK</shortName>
    </alternativeName>
</protein>
<dbReference type="GO" id="GO:0055129">
    <property type="term" value="P:L-proline biosynthetic process"/>
    <property type="evidence" value="ECO:0007669"/>
    <property type="project" value="UniProtKB-UniRule"/>
</dbReference>
<keyword evidence="7 8" id="KW-0067">ATP-binding</keyword>
<dbReference type="SMART" id="SM00359">
    <property type="entry name" value="PUA"/>
    <property type="match status" value="1"/>
</dbReference>
<dbReference type="OrthoDB" id="9804434at2"/>
<feature type="domain" description="PUA" evidence="9">
    <location>
        <begin position="274"/>
        <end position="352"/>
    </location>
</feature>
<dbReference type="GO" id="GO:0005524">
    <property type="term" value="F:ATP binding"/>
    <property type="evidence" value="ECO:0007669"/>
    <property type="project" value="UniProtKB-KW"/>
</dbReference>
<dbReference type="STRING" id="29539.SAMN02745716_1415"/>
<comment type="subcellular location">
    <subcellularLocation>
        <location evidence="8">Cytoplasm</location>
    </subcellularLocation>
</comment>
<dbReference type="NCBIfam" id="TIGR01027">
    <property type="entry name" value="proB"/>
    <property type="match status" value="1"/>
</dbReference>
<dbReference type="UniPathway" id="UPA00098">
    <property type="reaction ID" value="UER00359"/>
</dbReference>
<keyword evidence="1 8" id="KW-0963">Cytoplasm</keyword>
<dbReference type="SUPFAM" id="SSF53633">
    <property type="entry name" value="Carbamate kinase-like"/>
    <property type="match status" value="1"/>
</dbReference>
<keyword evidence="6 8" id="KW-0418">Kinase</keyword>
<dbReference type="PANTHER" id="PTHR43654:SF1">
    <property type="entry name" value="ISOPENTENYL PHOSPHATE KINASE"/>
    <property type="match status" value="1"/>
</dbReference>
<dbReference type="GO" id="GO:0004349">
    <property type="term" value="F:glutamate 5-kinase activity"/>
    <property type="evidence" value="ECO:0007669"/>
    <property type="project" value="UniProtKB-UniRule"/>
</dbReference>
<keyword evidence="2 8" id="KW-0028">Amino-acid biosynthesis</keyword>
<evidence type="ECO:0000256" key="4">
    <source>
        <dbReference type="ARBA" id="ARBA00022679"/>
    </source>
</evidence>
<feature type="binding site" evidence="8">
    <location>
        <position position="134"/>
    </location>
    <ligand>
        <name>substrate</name>
    </ligand>
</feature>
<dbReference type="InterPro" id="IPR001048">
    <property type="entry name" value="Asp/Glu/Uridylate_kinase"/>
</dbReference>
<dbReference type="EMBL" id="FNWJ01000002">
    <property type="protein sequence ID" value="SEH13944.1"/>
    <property type="molecule type" value="Genomic_DNA"/>
</dbReference>
<evidence type="ECO:0000256" key="7">
    <source>
        <dbReference type="ARBA" id="ARBA00022840"/>
    </source>
</evidence>
<dbReference type="PROSITE" id="PS00902">
    <property type="entry name" value="GLUTAMATE_5_KINASE"/>
    <property type="match status" value="1"/>
</dbReference>
<dbReference type="Pfam" id="PF01472">
    <property type="entry name" value="PUA"/>
    <property type="match status" value="1"/>
</dbReference>
<evidence type="ECO:0000313" key="10">
    <source>
        <dbReference type="EMBL" id="SEH13944.1"/>
    </source>
</evidence>
<comment type="pathway">
    <text evidence="8">Amino-acid biosynthesis; L-proline biosynthesis; L-glutamate 5-semialdehyde from L-glutamate: step 1/2.</text>
</comment>
<dbReference type="InterPro" id="IPR036974">
    <property type="entry name" value="PUA_sf"/>
</dbReference>
<dbReference type="GO" id="GO:0005829">
    <property type="term" value="C:cytosol"/>
    <property type="evidence" value="ECO:0007669"/>
    <property type="project" value="TreeGrafter"/>
</dbReference>
<keyword evidence="3 8" id="KW-0641">Proline biosynthesis</keyword>
<dbReference type="HAMAP" id="MF_00456">
    <property type="entry name" value="ProB"/>
    <property type="match status" value="1"/>
</dbReference>
<comment type="function">
    <text evidence="8">Catalyzes the transfer of a phosphate group to glutamate to form L-glutamate 5-phosphate.</text>
</comment>
<dbReference type="PROSITE" id="PS50890">
    <property type="entry name" value="PUA"/>
    <property type="match status" value="1"/>
</dbReference>
<feature type="binding site" evidence="8">
    <location>
        <begin position="208"/>
        <end position="214"/>
    </location>
    <ligand>
        <name>ATP</name>
        <dbReference type="ChEBI" id="CHEBI:30616"/>
    </ligand>
</feature>
<dbReference type="SUPFAM" id="SSF88697">
    <property type="entry name" value="PUA domain-like"/>
    <property type="match status" value="1"/>
</dbReference>
<keyword evidence="5 8" id="KW-0547">Nucleotide-binding</keyword>
<evidence type="ECO:0000256" key="5">
    <source>
        <dbReference type="ARBA" id="ARBA00022741"/>
    </source>
</evidence>
<dbReference type="InterPro" id="IPR002478">
    <property type="entry name" value="PUA"/>
</dbReference>
<dbReference type="InterPro" id="IPR019797">
    <property type="entry name" value="Glutamate_5-kinase_CS"/>
</dbReference>
<evidence type="ECO:0000256" key="3">
    <source>
        <dbReference type="ARBA" id="ARBA00022650"/>
    </source>
</evidence>
<reference evidence="11" key="1">
    <citation type="submission" date="2016-10" db="EMBL/GenBank/DDBJ databases">
        <authorList>
            <person name="Varghese N."/>
            <person name="Submissions S."/>
        </authorList>
    </citation>
    <scope>NUCLEOTIDE SEQUENCE [LARGE SCALE GENOMIC DNA]</scope>
    <source>
        <strain evidence="11">ATCC 35263</strain>
    </source>
</reference>
<dbReference type="InterPro" id="IPR041739">
    <property type="entry name" value="G5K_ProB"/>
</dbReference>
<comment type="similarity">
    <text evidence="8">Belongs to the glutamate 5-kinase family.</text>
</comment>
<keyword evidence="11" id="KW-1185">Reference proteome</keyword>
<name>A0A1H6FVV6_THEAL</name>
<evidence type="ECO:0000259" key="9">
    <source>
        <dbReference type="SMART" id="SM00359"/>
    </source>
</evidence>
<keyword evidence="4 8" id="KW-0808">Transferase</keyword>
<dbReference type="EC" id="2.7.2.11" evidence="8"/>
<dbReference type="PANTHER" id="PTHR43654">
    <property type="entry name" value="GLUTAMATE 5-KINASE"/>
    <property type="match status" value="1"/>
</dbReference>
<dbReference type="Gene3D" id="3.40.1160.10">
    <property type="entry name" value="Acetylglutamate kinase-like"/>
    <property type="match status" value="1"/>
</dbReference>
<evidence type="ECO:0000256" key="6">
    <source>
        <dbReference type="ARBA" id="ARBA00022777"/>
    </source>
</evidence>
<proteinExistence type="inferred from homology"/>
<dbReference type="InterPro" id="IPR005715">
    <property type="entry name" value="Glu_5kinase/COase_Synthase"/>
</dbReference>
<dbReference type="AlphaFoldDB" id="A0A1H6FVV6"/>
<feature type="binding site" evidence="8">
    <location>
        <begin position="166"/>
        <end position="167"/>
    </location>
    <ligand>
        <name>ATP</name>
        <dbReference type="ChEBI" id="CHEBI:30616"/>
    </ligand>
</feature>
<dbReference type="GO" id="GO:0003723">
    <property type="term" value="F:RNA binding"/>
    <property type="evidence" value="ECO:0007669"/>
    <property type="project" value="InterPro"/>
</dbReference>
<accession>A0A1H6FVV6</accession>
<dbReference type="CDD" id="cd04242">
    <property type="entry name" value="AAK_G5K_ProB"/>
    <property type="match status" value="1"/>
</dbReference>
<feature type="binding site" evidence="8">
    <location>
        <position position="146"/>
    </location>
    <ligand>
        <name>substrate</name>
    </ligand>
</feature>
<dbReference type="Gene3D" id="2.30.130.10">
    <property type="entry name" value="PUA domain"/>
    <property type="match status" value="1"/>
</dbReference>
<dbReference type="Pfam" id="PF00696">
    <property type="entry name" value="AA_kinase"/>
    <property type="match status" value="1"/>
</dbReference>
<dbReference type="InterPro" id="IPR011529">
    <property type="entry name" value="Glu_5kinase"/>
</dbReference>
<feature type="binding site" evidence="8">
    <location>
        <position position="7"/>
    </location>
    <ligand>
        <name>ATP</name>
        <dbReference type="ChEBI" id="CHEBI:30616"/>
    </ligand>
</feature>
<sequence length="365" mass="39286">MATTVVKLGSALVADDQGVVRDDVLAAVSEEIAKRSTHDERFVIVSSGAIACGLRELGITSRPTAMEELQAASAVGQGIVYRAWHEHLGRWGVRSAQVLLTFFDMAQRAHYVNARHTLATLLRWGVVPVVNENDTTTTDEISFGDNDFLAAQVAILVEARLLVLLTDTAGLYTADPRRDPAARLVSEVRDPSELRALEVGGSGSELGSGGMRSKVAAAEMVTGAGIPCVVASGTDREALATILEGGRAGTYFHARREREQSFKLWLRYAKPTRGELLVDAGAARALTERGSSLLPVGIVEVRGEFEPGDAVEIRHDGRVIGKGIVNYGSDELRRVCGLTSDRVRQLLPHASEEAVHRDYLVVLAP</sequence>
<comment type="catalytic activity">
    <reaction evidence="8">
        <text>L-glutamate + ATP = L-glutamyl 5-phosphate + ADP</text>
        <dbReference type="Rhea" id="RHEA:14877"/>
        <dbReference type="ChEBI" id="CHEBI:29985"/>
        <dbReference type="ChEBI" id="CHEBI:30616"/>
        <dbReference type="ChEBI" id="CHEBI:58274"/>
        <dbReference type="ChEBI" id="CHEBI:456216"/>
        <dbReference type="EC" id="2.7.2.11"/>
    </reaction>
</comment>
<dbReference type="RefSeq" id="WP_093117672.1">
    <property type="nucleotide sequence ID" value="NZ_FNWJ01000002.1"/>
</dbReference>
<dbReference type="InterPro" id="IPR015947">
    <property type="entry name" value="PUA-like_sf"/>
</dbReference>
<evidence type="ECO:0000256" key="2">
    <source>
        <dbReference type="ARBA" id="ARBA00022605"/>
    </source>
</evidence>
<evidence type="ECO:0000256" key="8">
    <source>
        <dbReference type="HAMAP-Rule" id="MF_00456"/>
    </source>
</evidence>
<dbReference type="Proteomes" id="UP000222056">
    <property type="component" value="Unassembled WGS sequence"/>
</dbReference>
<gene>
    <name evidence="8" type="primary">proB</name>
    <name evidence="10" type="ORF">SAMN02745716_1415</name>
</gene>
<feature type="binding site" evidence="8">
    <location>
        <position position="47"/>
    </location>
    <ligand>
        <name>substrate</name>
    </ligand>
</feature>
<organism evidence="10 11">
    <name type="scientific">Thermoleophilum album</name>
    <dbReference type="NCBI Taxonomy" id="29539"/>
    <lineage>
        <taxon>Bacteria</taxon>
        <taxon>Bacillati</taxon>
        <taxon>Actinomycetota</taxon>
        <taxon>Thermoleophilia</taxon>
        <taxon>Thermoleophilales</taxon>
        <taxon>Thermoleophilaceae</taxon>
        <taxon>Thermoleophilum</taxon>
    </lineage>
</organism>
<dbReference type="InterPro" id="IPR036393">
    <property type="entry name" value="AceGlu_kinase-like_sf"/>
</dbReference>